<dbReference type="AlphaFoldDB" id="A0A427BCG4"/>
<feature type="domain" description="ATP-cone" evidence="6">
    <location>
        <begin position="1"/>
        <end position="102"/>
    </location>
</feature>
<reference evidence="7 8" key="1">
    <citation type="journal article" date="2014" name="Agronomy (Basel)">
        <title>A Draft Genome Sequence for Ensete ventricosum, the Drought-Tolerant Tree Against Hunger.</title>
        <authorList>
            <person name="Harrison J."/>
            <person name="Moore K.A."/>
            <person name="Paszkiewicz K."/>
            <person name="Jones T."/>
            <person name="Grant M."/>
            <person name="Ambacheew D."/>
            <person name="Muzemil S."/>
            <person name="Studholme D.J."/>
        </authorList>
    </citation>
    <scope>NUCLEOTIDE SEQUENCE [LARGE SCALE GENOMIC DNA]</scope>
</reference>
<dbReference type="UniPathway" id="UPA00326"/>
<organism evidence="7 8">
    <name type="scientific">Ensete ventricosum</name>
    <name type="common">Abyssinian banana</name>
    <name type="synonym">Musa ensete</name>
    <dbReference type="NCBI Taxonomy" id="4639"/>
    <lineage>
        <taxon>Eukaryota</taxon>
        <taxon>Viridiplantae</taxon>
        <taxon>Streptophyta</taxon>
        <taxon>Embryophyta</taxon>
        <taxon>Tracheophyta</taxon>
        <taxon>Spermatophyta</taxon>
        <taxon>Magnoliopsida</taxon>
        <taxon>Liliopsida</taxon>
        <taxon>Zingiberales</taxon>
        <taxon>Musaceae</taxon>
        <taxon>Ensete</taxon>
    </lineage>
</organism>
<protein>
    <recommendedName>
        <fullName evidence="6">ATP-cone domain-containing protein</fullName>
    </recommendedName>
</protein>
<dbReference type="EMBL" id="AMZH03000017">
    <property type="protein sequence ID" value="RRT86076.1"/>
    <property type="molecule type" value="Genomic_DNA"/>
</dbReference>
<dbReference type="PANTHER" id="PTHR11573">
    <property type="entry name" value="RIBONUCLEOSIDE-DIPHOSPHATE REDUCTASE LARGE CHAIN"/>
    <property type="match status" value="1"/>
</dbReference>
<sequence length="238" mass="26956">MYVVKRDGRPEAVHFDKITARLKKLSYGLSQEHCDPVLVAQKVCAGVYKGVTTSQLDELAAETAAAMTANHPDYASVCPAFVFFDAPSFPFLMYHHFNERSGQEAPLIADDVYDIIMKSNGQWSLFCPNEAPGLADCWGDEFEKLYLKYEDEVSFCDFRTVWEIKQRTLVDMAVDRGCYIDQSQSLNIHMDQPNFGKLTSLHFYAWSKGLKTGMYYLRSRAAADAIKFTVDTSLLQAH</sequence>
<gene>
    <name evidence="7" type="ORF">B296_00001926</name>
</gene>
<dbReference type="Pfam" id="PF02867">
    <property type="entry name" value="Ribonuc_red_lgC"/>
    <property type="match status" value="2"/>
</dbReference>
<evidence type="ECO:0000256" key="4">
    <source>
        <dbReference type="ARBA" id="ARBA00023116"/>
    </source>
</evidence>
<feature type="non-terminal residue" evidence="7">
    <location>
        <position position="238"/>
    </location>
</feature>
<evidence type="ECO:0000256" key="3">
    <source>
        <dbReference type="ARBA" id="ARBA00022840"/>
    </source>
</evidence>
<keyword evidence="2 5" id="KW-0547">Nucleotide-binding</keyword>
<comment type="similarity">
    <text evidence="1">Belongs to the ribonucleoside diphosphate reductase large chain family.</text>
</comment>
<dbReference type="InterPro" id="IPR000788">
    <property type="entry name" value="RNR_lg_C"/>
</dbReference>
<dbReference type="Gene3D" id="3.20.70.20">
    <property type="match status" value="2"/>
</dbReference>
<evidence type="ECO:0000256" key="5">
    <source>
        <dbReference type="PROSITE-ProRule" id="PRU00492"/>
    </source>
</evidence>
<dbReference type="Pfam" id="PF03477">
    <property type="entry name" value="ATP-cone"/>
    <property type="match status" value="1"/>
</dbReference>
<accession>A0A427BCG4</accession>
<keyword evidence="3 5" id="KW-0067">ATP-binding</keyword>
<dbReference type="GO" id="GO:0009263">
    <property type="term" value="P:deoxyribonucleotide biosynthetic process"/>
    <property type="evidence" value="ECO:0007669"/>
    <property type="project" value="UniProtKB-KW"/>
</dbReference>
<dbReference type="GO" id="GO:0005524">
    <property type="term" value="F:ATP binding"/>
    <property type="evidence" value="ECO:0007669"/>
    <property type="project" value="UniProtKB-UniRule"/>
</dbReference>
<dbReference type="PANTHER" id="PTHR11573:SF6">
    <property type="entry name" value="RIBONUCLEOSIDE-DIPHOSPHATE REDUCTASE LARGE SUBUNIT"/>
    <property type="match status" value="1"/>
</dbReference>
<evidence type="ECO:0000256" key="1">
    <source>
        <dbReference type="ARBA" id="ARBA00010406"/>
    </source>
</evidence>
<dbReference type="SUPFAM" id="SSF48168">
    <property type="entry name" value="R1 subunit of ribonucleotide reductase, N-terminal domain"/>
    <property type="match status" value="1"/>
</dbReference>
<dbReference type="SUPFAM" id="SSF51998">
    <property type="entry name" value="PFL-like glycyl radical enzymes"/>
    <property type="match status" value="2"/>
</dbReference>
<evidence type="ECO:0000259" key="6">
    <source>
        <dbReference type="PROSITE" id="PS51161"/>
    </source>
</evidence>
<evidence type="ECO:0000313" key="7">
    <source>
        <dbReference type="EMBL" id="RRT86076.1"/>
    </source>
</evidence>
<dbReference type="InterPro" id="IPR008926">
    <property type="entry name" value="RNR_R1-su_N"/>
</dbReference>
<keyword evidence="4" id="KW-0215">Deoxyribonucleotide synthesis</keyword>
<dbReference type="InterPro" id="IPR005144">
    <property type="entry name" value="ATP-cone_dom"/>
</dbReference>
<dbReference type="Proteomes" id="UP000287651">
    <property type="component" value="Unassembled WGS sequence"/>
</dbReference>
<dbReference type="PROSITE" id="PS51161">
    <property type="entry name" value="ATP_CONE"/>
    <property type="match status" value="1"/>
</dbReference>
<dbReference type="GO" id="GO:0005971">
    <property type="term" value="C:ribonucleoside-diphosphate reductase complex"/>
    <property type="evidence" value="ECO:0007669"/>
    <property type="project" value="TreeGrafter"/>
</dbReference>
<proteinExistence type="inferred from homology"/>
<name>A0A427BCG4_ENSVE</name>
<comment type="caution">
    <text evidence="7">The sequence shown here is derived from an EMBL/GenBank/DDBJ whole genome shotgun (WGS) entry which is preliminary data.</text>
</comment>
<evidence type="ECO:0000313" key="8">
    <source>
        <dbReference type="Proteomes" id="UP000287651"/>
    </source>
</evidence>
<evidence type="ECO:0000256" key="2">
    <source>
        <dbReference type="ARBA" id="ARBA00022741"/>
    </source>
</evidence>
<dbReference type="GO" id="GO:0004748">
    <property type="term" value="F:ribonucleoside-diphosphate reductase activity, thioredoxin disulfide as acceptor"/>
    <property type="evidence" value="ECO:0007669"/>
    <property type="project" value="TreeGrafter"/>
</dbReference>
<dbReference type="InterPro" id="IPR039718">
    <property type="entry name" value="Rrm1"/>
</dbReference>